<reference evidence="3" key="1">
    <citation type="journal article" date="2023" name="bioRxiv">
        <title>Improved chromosome-level genome assembly for marigold (Tagetes erecta).</title>
        <authorList>
            <person name="Jiang F."/>
            <person name="Yuan L."/>
            <person name="Wang S."/>
            <person name="Wang H."/>
            <person name="Xu D."/>
            <person name="Wang A."/>
            <person name="Fan W."/>
        </authorList>
    </citation>
    <scope>NUCLEOTIDE SEQUENCE</scope>
    <source>
        <strain evidence="3">WSJ</strain>
        <tissue evidence="3">Leaf</tissue>
    </source>
</reference>
<feature type="compositionally biased region" description="Gly residues" evidence="1">
    <location>
        <begin position="24"/>
        <end position="35"/>
    </location>
</feature>
<evidence type="ECO:0000256" key="1">
    <source>
        <dbReference type="SAM" id="MobiDB-lite"/>
    </source>
</evidence>
<accession>A0AAD8KFS0</accession>
<feature type="chain" id="PRO_5041926759" evidence="2">
    <location>
        <begin position="23"/>
        <end position="90"/>
    </location>
</feature>
<organism evidence="3 4">
    <name type="scientific">Tagetes erecta</name>
    <name type="common">African marigold</name>
    <dbReference type="NCBI Taxonomy" id="13708"/>
    <lineage>
        <taxon>Eukaryota</taxon>
        <taxon>Viridiplantae</taxon>
        <taxon>Streptophyta</taxon>
        <taxon>Embryophyta</taxon>
        <taxon>Tracheophyta</taxon>
        <taxon>Spermatophyta</taxon>
        <taxon>Magnoliopsida</taxon>
        <taxon>eudicotyledons</taxon>
        <taxon>Gunneridae</taxon>
        <taxon>Pentapetalae</taxon>
        <taxon>asterids</taxon>
        <taxon>campanulids</taxon>
        <taxon>Asterales</taxon>
        <taxon>Asteraceae</taxon>
        <taxon>Asteroideae</taxon>
        <taxon>Heliantheae alliance</taxon>
        <taxon>Tageteae</taxon>
        <taxon>Tagetes</taxon>
    </lineage>
</organism>
<sequence>MKQFISLLFLSFAAFRFGGVAGDEGGGGGGSVGGGCEEKEDEEDDNIRIPKFHLPILTNHIHPTWQVHIHQNIHLTNNTSLFDPKHTNTI</sequence>
<dbReference type="Proteomes" id="UP001229421">
    <property type="component" value="Unassembled WGS sequence"/>
</dbReference>
<protein>
    <submittedName>
        <fullName evidence="3">Uncharacterized protein</fullName>
    </submittedName>
</protein>
<keyword evidence="4" id="KW-1185">Reference proteome</keyword>
<dbReference type="EMBL" id="JAUHHV010000006">
    <property type="protein sequence ID" value="KAK1422189.1"/>
    <property type="molecule type" value="Genomic_DNA"/>
</dbReference>
<proteinExistence type="predicted"/>
<feature type="signal peptide" evidence="2">
    <location>
        <begin position="1"/>
        <end position="22"/>
    </location>
</feature>
<evidence type="ECO:0000313" key="4">
    <source>
        <dbReference type="Proteomes" id="UP001229421"/>
    </source>
</evidence>
<evidence type="ECO:0000256" key="2">
    <source>
        <dbReference type="SAM" id="SignalP"/>
    </source>
</evidence>
<dbReference type="AlphaFoldDB" id="A0AAD8KFS0"/>
<name>A0AAD8KFS0_TARER</name>
<comment type="caution">
    <text evidence="3">The sequence shown here is derived from an EMBL/GenBank/DDBJ whole genome shotgun (WGS) entry which is preliminary data.</text>
</comment>
<gene>
    <name evidence="3" type="ORF">QVD17_25139</name>
</gene>
<feature type="region of interest" description="Disordered" evidence="1">
    <location>
        <begin position="24"/>
        <end position="44"/>
    </location>
</feature>
<evidence type="ECO:0000313" key="3">
    <source>
        <dbReference type="EMBL" id="KAK1422189.1"/>
    </source>
</evidence>
<keyword evidence="2" id="KW-0732">Signal</keyword>